<evidence type="ECO:0000256" key="1">
    <source>
        <dbReference type="ARBA" id="ARBA00022729"/>
    </source>
</evidence>
<dbReference type="PANTHER" id="PTHR28156:SF1">
    <property type="entry name" value="FAS1 DOMAIN-CONTAINING PROTEIN YDR262W"/>
    <property type="match status" value="1"/>
</dbReference>
<feature type="region of interest" description="Disordered" evidence="2">
    <location>
        <begin position="50"/>
        <end position="69"/>
    </location>
</feature>
<comment type="caution">
    <text evidence="5">The sequence shown here is derived from an EMBL/GenBank/DDBJ whole genome shotgun (WGS) entry which is preliminary data.</text>
</comment>
<protein>
    <recommendedName>
        <fullName evidence="4">FAS1 domain-containing protein</fullName>
    </recommendedName>
</protein>
<keyword evidence="6" id="KW-1185">Reference proteome</keyword>
<keyword evidence="1 3" id="KW-0732">Signal</keyword>
<evidence type="ECO:0000259" key="4">
    <source>
        <dbReference type="PROSITE" id="PS50213"/>
    </source>
</evidence>
<feature type="domain" description="FAS1" evidence="4">
    <location>
        <begin position="70"/>
        <end position="160"/>
    </location>
</feature>
<dbReference type="InterPro" id="IPR000782">
    <property type="entry name" value="FAS1_domain"/>
</dbReference>
<gene>
    <name evidence="5" type="ORF">LTR24_009041</name>
</gene>
<feature type="signal peptide" evidence="3">
    <location>
        <begin position="1"/>
        <end position="20"/>
    </location>
</feature>
<reference evidence="5 6" key="1">
    <citation type="submission" date="2023-08" db="EMBL/GenBank/DDBJ databases">
        <title>Black Yeasts Isolated from many extreme environments.</title>
        <authorList>
            <person name="Coleine C."/>
            <person name="Stajich J.E."/>
            <person name="Selbmann L."/>
        </authorList>
    </citation>
    <scope>NUCLEOTIDE SEQUENCE [LARGE SCALE GENOMIC DNA]</scope>
    <source>
        <strain evidence="5 6">CCFEE 5885</strain>
    </source>
</reference>
<dbReference type="EMBL" id="JAVRRG010000178">
    <property type="protein sequence ID" value="KAK5079695.1"/>
    <property type="molecule type" value="Genomic_DNA"/>
</dbReference>
<feature type="region of interest" description="Disordered" evidence="2">
    <location>
        <begin position="121"/>
        <end position="145"/>
    </location>
</feature>
<dbReference type="PROSITE" id="PS50213">
    <property type="entry name" value="FAS1"/>
    <property type="match status" value="1"/>
</dbReference>
<feature type="chain" id="PRO_5046067035" description="FAS1 domain-containing protein" evidence="3">
    <location>
        <begin position="21"/>
        <end position="234"/>
    </location>
</feature>
<accession>A0ABR0JY90</accession>
<dbReference type="Gene3D" id="2.30.180.10">
    <property type="entry name" value="FAS1 domain"/>
    <property type="match status" value="1"/>
</dbReference>
<sequence length="234" mass="25425">MRVAYVSLLAASLATAGVSAAYSILRPPFVDPASNKHNQRVMTPNDLGPQIPFEGKPHRPSNNDAGGNGDLTISDILPSQRQVNIFAGLTRDISSLTTRLESQLPSSNTTLLAPLNSAMQNLPRKPWEDRPDDTSGVSAESNENKASSNLRRFVLEHVVPVSPWEEGQKVKTLWSQENDSGNGAREIWWERRGGGDSGETEKKVIMPGEVVVDGVIGRVGNGEVWSLKGVVNYE</sequence>
<name>A0ABR0JY90_9EURO</name>
<evidence type="ECO:0000256" key="2">
    <source>
        <dbReference type="SAM" id="MobiDB-lite"/>
    </source>
</evidence>
<dbReference type="Proteomes" id="UP001345013">
    <property type="component" value="Unassembled WGS sequence"/>
</dbReference>
<evidence type="ECO:0000256" key="3">
    <source>
        <dbReference type="SAM" id="SignalP"/>
    </source>
</evidence>
<dbReference type="InterPro" id="IPR036378">
    <property type="entry name" value="FAS1_dom_sf"/>
</dbReference>
<dbReference type="SUPFAM" id="SSF82153">
    <property type="entry name" value="FAS1 domain"/>
    <property type="match status" value="1"/>
</dbReference>
<organism evidence="5 6">
    <name type="scientific">Lithohypha guttulata</name>
    <dbReference type="NCBI Taxonomy" id="1690604"/>
    <lineage>
        <taxon>Eukaryota</taxon>
        <taxon>Fungi</taxon>
        <taxon>Dikarya</taxon>
        <taxon>Ascomycota</taxon>
        <taxon>Pezizomycotina</taxon>
        <taxon>Eurotiomycetes</taxon>
        <taxon>Chaetothyriomycetidae</taxon>
        <taxon>Chaetothyriales</taxon>
        <taxon>Trichomeriaceae</taxon>
        <taxon>Lithohypha</taxon>
    </lineage>
</organism>
<evidence type="ECO:0000313" key="5">
    <source>
        <dbReference type="EMBL" id="KAK5079695.1"/>
    </source>
</evidence>
<dbReference type="InterPro" id="IPR040200">
    <property type="entry name" value="Mug57-like"/>
</dbReference>
<evidence type="ECO:0000313" key="6">
    <source>
        <dbReference type="Proteomes" id="UP001345013"/>
    </source>
</evidence>
<dbReference type="PANTHER" id="PTHR28156">
    <property type="entry name" value="FAS1 DOMAIN-CONTAINING PROTEIN YDR262W"/>
    <property type="match status" value="1"/>
</dbReference>
<proteinExistence type="predicted"/>